<feature type="domain" description="PilZ" evidence="1">
    <location>
        <begin position="4"/>
        <end position="108"/>
    </location>
</feature>
<evidence type="ECO:0000313" key="3">
    <source>
        <dbReference type="Proteomes" id="UP001596044"/>
    </source>
</evidence>
<evidence type="ECO:0000259" key="1">
    <source>
        <dbReference type="Pfam" id="PF07238"/>
    </source>
</evidence>
<evidence type="ECO:0000313" key="2">
    <source>
        <dbReference type="EMBL" id="MFC5447692.1"/>
    </source>
</evidence>
<organism evidence="2 3">
    <name type="scientific">Paenibacillus aestuarii</name>
    <dbReference type="NCBI Taxonomy" id="516965"/>
    <lineage>
        <taxon>Bacteria</taxon>
        <taxon>Bacillati</taxon>
        <taxon>Bacillota</taxon>
        <taxon>Bacilli</taxon>
        <taxon>Bacillales</taxon>
        <taxon>Paenibacillaceae</taxon>
        <taxon>Paenibacillus</taxon>
    </lineage>
</organism>
<comment type="caution">
    <text evidence="2">The sequence shown here is derived from an EMBL/GenBank/DDBJ whole genome shotgun (WGS) entry which is preliminary data.</text>
</comment>
<dbReference type="Gene3D" id="2.40.10.220">
    <property type="entry name" value="predicted glycosyltransferase like domains"/>
    <property type="match status" value="1"/>
</dbReference>
<reference evidence="3" key="1">
    <citation type="journal article" date="2019" name="Int. J. Syst. Evol. Microbiol.">
        <title>The Global Catalogue of Microorganisms (GCM) 10K type strain sequencing project: providing services to taxonomists for standard genome sequencing and annotation.</title>
        <authorList>
            <consortium name="The Broad Institute Genomics Platform"/>
            <consortium name="The Broad Institute Genome Sequencing Center for Infectious Disease"/>
            <person name="Wu L."/>
            <person name="Ma J."/>
        </authorList>
    </citation>
    <scope>NUCLEOTIDE SEQUENCE [LARGE SCALE GENOMIC DNA]</scope>
    <source>
        <strain evidence="3">KACC 11904</strain>
    </source>
</reference>
<sequence length="147" mass="16908">MIDNKRENFRIHLETPLSVKCRIVGIRNKESTSNYTKTAFKDISLGGARMHSQLDFPEHIDILFEFIFTLFGNEIKIIGTIVRKAELHPSLFEYGIKFSITEASLDQLLSTQLQRLSIRLRDSTIHKDCSFCTEHEVSTLYKGAITK</sequence>
<dbReference type="Pfam" id="PF07238">
    <property type="entry name" value="PilZ"/>
    <property type="match status" value="1"/>
</dbReference>
<gene>
    <name evidence="2" type="ORF">ACFPOG_05445</name>
</gene>
<dbReference type="Proteomes" id="UP001596044">
    <property type="component" value="Unassembled WGS sequence"/>
</dbReference>
<dbReference type="RefSeq" id="WP_270877434.1">
    <property type="nucleotide sequence ID" value="NZ_JAQFVF010000001.1"/>
</dbReference>
<dbReference type="InterPro" id="IPR009875">
    <property type="entry name" value="PilZ_domain"/>
</dbReference>
<name>A0ABW0K4W2_9BACL</name>
<protein>
    <submittedName>
        <fullName evidence="2">PilZ domain-containing protein</fullName>
    </submittedName>
</protein>
<accession>A0ABW0K4W2</accession>
<keyword evidence="3" id="KW-1185">Reference proteome</keyword>
<dbReference type="EMBL" id="JBHSMJ010000009">
    <property type="protein sequence ID" value="MFC5447692.1"/>
    <property type="molecule type" value="Genomic_DNA"/>
</dbReference>
<proteinExistence type="predicted"/>